<dbReference type="PANTHER" id="PTHR46910">
    <property type="entry name" value="TRANSCRIPTION FACTOR PDR1"/>
    <property type="match status" value="1"/>
</dbReference>
<keyword evidence="3" id="KW-0805">Transcription regulation</keyword>
<reference evidence="9 10" key="1">
    <citation type="submission" date="2016-10" db="EMBL/GenBank/DDBJ databases">
        <authorList>
            <person name="de Groot N.N."/>
        </authorList>
    </citation>
    <scope>NUCLEOTIDE SEQUENCE [LARGE SCALE GENOMIC DNA]</scope>
    <source>
        <strain evidence="9 10">PYCC 4715</strain>
    </source>
</reference>
<dbReference type="Proteomes" id="UP000182259">
    <property type="component" value="Chromosome V"/>
</dbReference>
<protein>
    <submittedName>
        <fullName evidence="9">CIC11C00000000178</fullName>
    </submittedName>
</protein>
<comment type="subcellular location">
    <subcellularLocation>
        <location evidence="1">Nucleus</location>
    </subcellularLocation>
</comment>
<keyword evidence="6" id="KW-0539">Nucleus</keyword>
<gene>
    <name evidence="9" type="ORF">SAMEA4029009_CIC11G00000000178</name>
</gene>
<dbReference type="SMART" id="SM00906">
    <property type="entry name" value="Fungal_trans"/>
    <property type="match status" value="1"/>
</dbReference>
<accession>A0A1L0GKS3</accession>
<evidence type="ECO:0000259" key="8">
    <source>
        <dbReference type="PROSITE" id="PS50048"/>
    </source>
</evidence>
<evidence type="ECO:0000256" key="5">
    <source>
        <dbReference type="ARBA" id="ARBA00023163"/>
    </source>
</evidence>
<feature type="domain" description="Zn(2)-C6 fungal-type" evidence="8">
    <location>
        <begin position="12"/>
        <end position="42"/>
    </location>
</feature>
<dbReference type="Pfam" id="PF04082">
    <property type="entry name" value="Fungal_trans"/>
    <property type="match status" value="1"/>
</dbReference>
<proteinExistence type="predicted"/>
<evidence type="ECO:0000256" key="4">
    <source>
        <dbReference type="ARBA" id="ARBA00023125"/>
    </source>
</evidence>
<name>A0A1L0GKS3_9ASCO</name>
<dbReference type="SUPFAM" id="SSF57701">
    <property type="entry name" value="Zn2/Cys6 DNA-binding domain"/>
    <property type="match status" value="1"/>
</dbReference>
<evidence type="ECO:0000256" key="2">
    <source>
        <dbReference type="ARBA" id="ARBA00022723"/>
    </source>
</evidence>
<dbReference type="PANTHER" id="PTHR46910:SF37">
    <property type="entry name" value="ZN(II)2CYS6 TRANSCRIPTION FACTOR (EUROFUNG)"/>
    <property type="match status" value="1"/>
</dbReference>
<dbReference type="InterPro" id="IPR036864">
    <property type="entry name" value="Zn2-C6_fun-type_DNA-bd_sf"/>
</dbReference>
<keyword evidence="4" id="KW-0238">DNA-binding</keyword>
<dbReference type="CDD" id="cd12148">
    <property type="entry name" value="fungal_TF_MHR"/>
    <property type="match status" value="1"/>
</dbReference>
<dbReference type="GO" id="GO:0008270">
    <property type="term" value="F:zinc ion binding"/>
    <property type="evidence" value="ECO:0007669"/>
    <property type="project" value="InterPro"/>
</dbReference>
<evidence type="ECO:0000256" key="3">
    <source>
        <dbReference type="ARBA" id="ARBA00023015"/>
    </source>
</evidence>
<dbReference type="GO" id="GO:0005634">
    <property type="term" value="C:nucleus"/>
    <property type="evidence" value="ECO:0007669"/>
    <property type="project" value="UniProtKB-SubCell"/>
</dbReference>
<dbReference type="CDD" id="cd00067">
    <property type="entry name" value="GAL4"/>
    <property type="match status" value="1"/>
</dbReference>
<feature type="region of interest" description="Disordered" evidence="7">
    <location>
        <begin position="89"/>
        <end position="138"/>
    </location>
</feature>
<feature type="compositionally biased region" description="Acidic residues" evidence="7">
    <location>
        <begin position="107"/>
        <end position="116"/>
    </location>
</feature>
<dbReference type="PROSITE" id="PS50048">
    <property type="entry name" value="ZN2_CY6_FUNGAL_2"/>
    <property type="match status" value="1"/>
</dbReference>
<dbReference type="GO" id="GO:0000981">
    <property type="term" value="F:DNA-binding transcription factor activity, RNA polymerase II-specific"/>
    <property type="evidence" value="ECO:0007669"/>
    <property type="project" value="InterPro"/>
</dbReference>
<dbReference type="AlphaFoldDB" id="A0A1L0GKS3"/>
<dbReference type="Pfam" id="PF00172">
    <property type="entry name" value="Zn_clus"/>
    <property type="match status" value="1"/>
</dbReference>
<sequence>MSSEPRKRTRVACDTCRKKKIRCDGKPRCLNCVIANEKVCHYEERPPKKTQTRRRGRMSNGRNIDFLNSRIQRLENVVLSLTDKLGGVDKSSMNLRTNNEIGQDTSNTDDEDDTNSTDESSGSEDMTTQYVMNGDSAEKSEKSINMKLMELYFGTHSFLSIFSASSLSWISQQLGPDHQDLMTPFTNMPLVFQAKARLFLSKWIDPVSLDSKGKAKLLNCPFSEDSVSIMNLIDTQYKSTNFYHFLASYEEVRAMFVRYYAHKNSSRRIFSVSQLLKMTIVLLASLVGMTEHLLSLVTSTPSSTSTKSLPEFFTSDKITQLQEELLNNAIQYYLRICVISEGLETVEALLLFSVYLERNCMTPEIGYMILSLAVRFAQDLGLHRIETYEDNNEMNLLRSRIWAMCCFMDMESCFRSGRSPLINYNDVSPSLETPKSLQFHRDNRDELLHKIFIGIFRMRLQSYNSLFSAKANLDSFSALQESLDFLNSEMQNVAILMPPNHQAVFYNDPRFKPYFNVHTEEDEVILTVLLSYFTHMMVVNRLPLMFNFPHVSENVLEVYRDLSLNSARTVLHLVKNINREELNESFGMWCMFFPLSAFLSLLAACMNQPNSPDAIHDLNLMIDISRNFIGRKSSSKALGYFAKMEISTLLKVLFKSVLKITITIFEKKTGVCILETNESLKEHLDLPARLFPELYSNSDDFKASLTSYASRINAKSPFAADTKGSRVNTASRANSVLSQDHTLILPLKTGMSDYGGYLDGAINPYGDEMINETNTHFYDDMDSLVNSQISQFPNFFFDNNIQF</sequence>
<dbReference type="SMART" id="SM00066">
    <property type="entry name" value="GAL4"/>
    <property type="match status" value="1"/>
</dbReference>
<keyword evidence="2" id="KW-0479">Metal-binding</keyword>
<feature type="compositionally biased region" description="Polar residues" evidence="7">
    <location>
        <begin position="91"/>
        <end position="103"/>
    </location>
</feature>
<dbReference type="GO" id="GO:0006351">
    <property type="term" value="P:DNA-templated transcription"/>
    <property type="evidence" value="ECO:0007669"/>
    <property type="project" value="InterPro"/>
</dbReference>
<evidence type="ECO:0000313" key="9">
    <source>
        <dbReference type="EMBL" id="SGZ56773.1"/>
    </source>
</evidence>
<dbReference type="Gene3D" id="4.10.240.10">
    <property type="entry name" value="Zn(2)-C6 fungal-type DNA-binding domain"/>
    <property type="match status" value="1"/>
</dbReference>
<organism evidence="9 10">
    <name type="scientific">Sungouiella intermedia</name>
    <dbReference type="NCBI Taxonomy" id="45354"/>
    <lineage>
        <taxon>Eukaryota</taxon>
        <taxon>Fungi</taxon>
        <taxon>Dikarya</taxon>
        <taxon>Ascomycota</taxon>
        <taxon>Saccharomycotina</taxon>
        <taxon>Pichiomycetes</taxon>
        <taxon>Metschnikowiaceae</taxon>
        <taxon>Sungouiella</taxon>
    </lineage>
</organism>
<dbReference type="EMBL" id="LT635768">
    <property type="protein sequence ID" value="SGZ56773.1"/>
    <property type="molecule type" value="Genomic_DNA"/>
</dbReference>
<dbReference type="PROSITE" id="PS00463">
    <property type="entry name" value="ZN2_CY6_FUNGAL_1"/>
    <property type="match status" value="1"/>
</dbReference>
<evidence type="ECO:0000256" key="6">
    <source>
        <dbReference type="ARBA" id="ARBA00023242"/>
    </source>
</evidence>
<evidence type="ECO:0000313" key="10">
    <source>
        <dbReference type="Proteomes" id="UP000182259"/>
    </source>
</evidence>
<dbReference type="GO" id="GO:0003677">
    <property type="term" value="F:DNA binding"/>
    <property type="evidence" value="ECO:0007669"/>
    <property type="project" value="UniProtKB-KW"/>
</dbReference>
<evidence type="ECO:0000256" key="7">
    <source>
        <dbReference type="SAM" id="MobiDB-lite"/>
    </source>
</evidence>
<dbReference type="InterPro" id="IPR050987">
    <property type="entry name" value="AtrR-like"/>
</dbReference>
<evidence type="ECO:0000256" key="1">
    <source>
        <dbReference type="ARBA" id="ARBA00004123"/>
    </source>
</evidence>
<keyword evidence="5" id="KW-0804">Transcription</keyword>
<dbReference type="InterPro" id="IPR001138">
    <property type="entry name" value="Zn2Cys6_DnaBD"/>
</dbReference>
<dbReference type="InterPro" id="IPR007219">
    <property type="entry name" value="XnlR_reg_dom"/>
</dbReference>